<dbReference type="EMBL" id="CP019384">
    <property type="protein sequence ID" value="QAT17039.1"/>
    <property type="molecule type" value="Genomic_DNA"/>
</dbReference>
<dbReference type="InterPro" id="IPR012657">
    <property type="entry name" value="23S_rRNA-intervening_sequence"/>
</dbReference>
<gene>
    <name evidence="1" type="ORF">BU251_04455</name>
</gene>
<dbReference type="InterPro" id="IPR036583">
    <property type="entry name" value="23S_rRNA_IVS_sf"/>
</dbReference>
<proteinExistence type="predicted"/>
<name>A0A410P4C6_VELA1</name>
<dbReference type="SUPFAM" id="SSF158446">
    <property type="entry name" value="IVS-encoded protein-like"/>
    <property type="match status" value="1"/>
</dbReference>
<dbReference type="NCBIfam" id="TIGR02436">
    <property type="entry name" value="four helix bundle protein"/>
    <property type="match status" value="1"/>
</dbReference>
<dbReference type="Pfam" id="PF05635">
    <property type="entry name" value="23S_rRNA_IVP"/>
    <property type="match status" value="1"/>
</dbReference>
<evidence type="ECO:0000313" key="1">
    <source>
        <dbReference type="EMBL" id="QAT17039.1"/>
    </source>
</evidence>
<dbReference type="Gene3D" id="1.20.1440.60">
    <property type="entry name" value="23S rRNA-intervening sequence"/>
    <property type="match status" value="1"/>
</dbReference>
<dbReference type="OrthoDB" id="285993at2"/>
<accession>A0A410P4C6</accession>
<dbReference type="RefSeq" id="WP_128699679.1">
    <property type="nucleotide sequence ID" value="NZ_CP019384.1"/>
</dbReference>
<dbReference type="PANTHER" id="PTHR38471">
    <property type="entry name" value="FOUR HELIX BUNDLE PROTEIN"/>
    <property type="match status" value="1"/>
</dbReference>
<dbReference type="KEGG" id="vai:BU251_04455"/>
<dbReference type="Proteomes" id="UP000287243">
    <property type="component" value="Chromosome"/>
</dbReference>
<evidence type="ECO:0008006" key="3">
    <source>
        <dbReference type="Google" id="ProtNLM"/>
    </source>
</evidence>
<dbReference type="PANTHER" id="PTHR38471:SF2">
    <property type="entry name" value="FOUR HELIX BUNDLE PROTEIN"/>
    <property type="match status" value="1"/>
</dbReference>
<dbReference type="AlphaFoldDB" id="A0A410P4C6"/>
<sequence>MMKYDLERRTTEFAKSVIRICKNLQRNPMNDRLISQVIGASGSVGANYREANDPLGKKDFIQRLKIARREAKESLHWLELILEANGHMAGEIEPLMREVGELKNILSAIITKSE</sequence>
<evidence type="ECO:0000313" key="2">
    <source>
        <dbReference type="Proteomes" id="UP000287243"/>
    </source>
</evidence>
<keyword evidence="2" id="KW-1185">Reference proteome</keyword>
<dbReference type="PIRSF" id="PIRSF035652">
    <property type="entry name" value="CHP02436"/>
    <property type="match status" value="1"/>
</dbReference>
<reference evidence="1 2" key="1">
    <citation type="submission" date="2017-01" db="EMBL/GenBank/DDBJ databases">
        <title>First insights into the biology of 'candidatus Vampirococcus archaeovorus'.</title>
        <authorList>
            <person name="Kizina J."/>
            <person name="Jordan S."/>
            <person name="Stueber K."/>
            <person name="Reinhardt R."/>
            <person name="Harder J."/>
        </authorList>
    </citation>
    <scope>NUCLEOTIDE SEQUENCE [LARGE SCALE GENOMIC DNA]</scope>
    <source>
        <strain evidence="1 2">LiM</strain>
    </source>
</reference>
<protein>
    <recommendedName>
        <fullName evidence="3">Four helix bundle protein</fullName>
    </recommendedName>
</protein>
<organism evidence="1 2">
    <name type="scientific">Velamenicoccus archaeovorus</name>
    <dbReference type="NCBI Taxonomy" id="1930593"/>
    <lineage>
        <taxon>Bacteria</taxon>
        <taxon>Pseudomonadati</taxon>
        <taxon>Candidatus Omnitrophota</taxon>
        <taxon>Candidatus Velamenicoccus</taxon>
    </lineage>
</organism>